<dbReference type="Pfam" id="PF04986">
    <property type="entry name" value="Y2_Tnp"/>
    <property type="match status" value="1"/>
</dbReference>
<name>A0ABV2H032_9HYPH</name>
<proteinExistence type="predicted"/>
<dbReference type="Proteomes" id="UP001549204">
    <property type="component" value="Unassembled WGS sequence"/>
</dbReference>
<feature type="domain" description="Transposase IS801/IS1294" evidence="1">
    <location>
        <begin position="2"/>
        <end position="76"/>
    </location>
</feature>
<reference evidence="2 3" key="1">
    <citation type="submission" date="2024-06" db="EMBL/GenBank/DDBJ databases">
        <title>Genomic Encyclopedia of Type Strains, Phase IV (KMG-IV): sequencing the most valuable type-strain genomes for metagenomic binning, comparative biology and taxonomic classification.</title>
        <authorList>
            <person name="Goeker M."/>
        </authorList>
    </citation>
    <scope>NUCLEOTIDE SEQUENCE [LARGE SCALE GENOMIC DNA]</scope>
    <source>
        <strain evidence="2 3">DSM 100022</strain>
    </source>
</reference>
<sequence>MFLQHLGKAFDDGQLKFFYDLQALSERNAFRRYLAPLRKAEWVIYAKPPFAGPEQLLDYVGRYTHRVVISNNRLVAI</sequence>
<comment type="caution">
    <text evidence="2">The sequence shown here is derived from an EMBL/GenBank/DDBJ whole genome shotgun (WGS) entry which is preliminary data.</text>
</comment>
<evidence type="ECO:0000313" key="2">
    <source>
        <dbReference type="EMBL" id="MET3583794.1"/>
    </source>
</evidence>
<protein>
    <recommendedName>
        <fullName evidence="1">Transposase IS801/IS1294 domain-containing protein</fullName>
    </recommendedName>
</protein>
<organism evidence="2 3">
    <name type="scientific">Mesorhizobium robiniae</name>
    <dbReference type="NCBI Taxonomy" id="559315"/>
    <lineage>
        <taxon>Bacteria</taxon>
        <taxon>Pseudomonadati</taxon>
        <taxon>Pseudomonadota</taxon>
        <taxon>Alphaproteobacteria</taxon>
        <taxon>Hyphomicrobiales</taxon>
        <taxon>Phyllobacteriaceae</taxon>
        <taxon>Mesorhizobium</taxon>
    </lineage>
</organism>
<keyword evidence="3" id="KW-1185">Reference proteome</keyword>
<gene>
    <name evidence="2" type="ORF">ABID19_006860</name>
</gene>
<evidence type="ECO:0000313" key="3">
    <source>
        <dbReference type="Proteomes" id="UP001549204"/>
    </source>
</evidence>
<accession>A0ABV2H032</accession>
<dbReference type="EMBL" id="JBEPMC010000023">
    <property type="protein sequence ID" value="MET3583794.1"/>
    <property type="molecule type" value="Genomic_DNA"/>
</dbReference>
<dbReference type="InterPro" id="IPR007069">
    <property type="entry name" value="Transposase_32"/>
</dbReference>
<evidence type="ECO:0000259" key="1">
    <source>
        <dbReference type="Pfam" id="PF04986"/>
    </source>
</evidence>